<dbReference type="EMBL" id="CP022530">
    <property type="protein sequence ID" value="ASP37395.1"/>
    <property type="molecule type" value="Genomic_DNA"/>
</dbReference>
<evidence type="ECO:0000256" key="3">
    <source>
        <dbReference type="ARBA" id="ARBA00021563"/>
    </source>
</evidence>
<dbReference type="RefSeq" id="WP_094058613.1">
    <property type="nucleotide sequence ID" value="NZ_CP022530.1"/>
</dbReference>
<keyword evidence="7 11" id="KW-0812">Transmembrane</keyword>
<protein>
    <recommendedName>
        <fullName evidence="3">Type II secretion system protein N</fullName>
    </recommendedName>
    <alternativeName>
        <fullName evidence="10">General secretion pathway protein N</fullName>
    </alternativeName>
</protein>
<evidence type="ECO:0000313" key="13">
    <source>
        <dbReference type="Proteomes" id="UP000202440"/>
    </source>
</evidence>
<gene>
    <name evidence="12" type="ORF">CHH28_01280</name>
</gene>
<reference evidence="12 13" key="1">
    <citation type="submission" date="2017-07" db="EMBL/GenBank/DDBJ databases">
        <title>Annotated genome sequence of Bacterioplanes sanyensis isolated from Red Sea.</title>
        <authorList>
            <person name="Rehman Z.U."/>
        </authorList>
    </citation>
    <scope>NUCLEOTIDE SEQUENCE [LARGE SCALE GENOMIC DNA]</scope>
    <source>
        <strain evidence="12 13">NV9</strain>
    </source>
</reference>
<evidence type="ECO:0000256" key="10">
    <source>
        <dbReference type="ARBA" id="ARBA00030772"/>
    </source>
</evidence>
<evidence type="ECO:0000256" key="8">
    <source>
        <dbReference type="ARBA" id="ARBA00022927"/>
    </source>
</evidence>
<dbReference type="GO" id="GO:0005886">
    <property type="term" value="C:plasma membrane"/>
    <property type="evidence" value="ECO:0007669"/>
    <property type="project" value="UniProtKB-SubCell"/>
</dbReference>
<name>A0A222FE77_9GAMM</name>
<dbReference type="Proteomes" id="UP000202440">
    <property type="component" value="Chromosome"/>
</dbReference>
<evidence type="ECO:0000256" key="7">
    <source>
        <dbReference type="ARBA" id="ARBA00022692"/>
    </source>
</evidence>
<keyword evidence="9 11" id="KW-0472">Membrane</keyword>
<organism evidence="12 13">
    <name type="scientific">Bacterioplanes sanyensis</name>
    <dbReference type="NCBI Taxonomy" id="1249553"/>
    <lineage>
        <taxon>Bacteria</taxon>
        <taxon>Pseudomonadati</taxon>
        <taxon>Pseudomonadota</taxon>
        <taxon>Gammaproteobacteria</taxon>
        <taxon>Oceanospirillales</taxon>
        <taxon>Oceanospirillaceae</taxon>
        <taxon>Bacterioplanes</taxon>
    </lineage>
</organism>
<accession>A0A222FE77</accession>
<keyword evidence="6" id="KW-0997">Cell inner membrane</keyword>
<sequence length="253" mass="27851">MLHALWTARWYWILGLFTFLIVATLQTPLHFVWPYLKPQLGPMPVQVNSVTGTLWDGQLQLTDRTLGSVNGAWQLQPLALLTGQLASAVQLDAGNARMQGQLQMGSDQQLQLQEVTAFMDASLLQPLLRRGRASLDGEFELSGFSAQLDLTQPRLLDASGRLVFSGGAVSFPVDGKPINAELPMLIGQLQRDNDNITMALTTTDGDALGQLYLQPDGWGGTRIRRRLLDVLGQQWPAQAEADTVIFEVSEKIL</sequence>
<keyword evidence="4" id="KW-0813">Transport</keyword>
<keyword evidence="5" id="KW-1003">Cell membrane</keyword>
<dbReference type="Pfam" id="PF01203">
    <property type="entry name" value="T2SSN"/>
    <property type="match status" value="1"/>
</dbReference>
<dbReference type="InterPro" id="IPR022792">
    <property type="entry name" value="T2SS_protein-GspN"/>
</dbReference>
<evidence type="ECO:0000256" key="6">
    <source>
        <dbReference type="ARBA" id="ARBA00022519"/>
    </source>
</evidence>
<feature type="transmembrane region" description="Helical" evidence="11">
    <location>
        <begin position="12"/>
        <end position="33"/>
    </location>
</feature>
<dbReference type="GO" id="GO:0015628">
    <property type="term" value="P:protein secretion by the type II secretion system"/>
    <property type="evidence" value="ECO:0007669"/>
    <property type="project" value="InterPro"/>
</dbReference>
<evidence type="ECO:0000256" key="2">
    <source>
        <dbReference type="ARBA" id="ARBA00007208"/>
    </source>
</evidence>
<keyword evidence="13" id="KW-1185">Reference proteome</keyword>
<evidence type="ECO:0000256" key="5">
    <source>
        <dbReference type="ARBA" id="ARBA00022475"/>
    </source>
</evidence>
<comment type="similarity">
    <text evidence="2">Belongs to the GSP N family.</text>
</comment>
<evidence type="ECO:0000256" key="4">
    <source>
        <dbReference type="ARBA" id="ARBA00022448"/>
    </source>
</evidence>
<evidence type="ECO:0000313" key="12">
    <source>
        <dbReference type="EMBL" id="ASP37395.1"/>
    </source>
</evidence>
<dbReference type="GO" id="GO:0015627">
    <property type="term" value="C:type II protein secretion system complex"/>
    <property type="evidence" value="ECO:0007669"/>
    <property type="project" value="InterPro"/>
</dbReference>
<proteinExistence type="inferred from homology"/>
<comment type="subcellular location">
    <subcellularLocation>
        <location evidence="1">Cell inner membrane</location>
    </subcellularLocation>
</comment>
<evidence type="ECO:0000256" key="9">
    <source>
        <dbReference type="ARBA" id="ARBA00023136"/>
    </source>
</evidence>
<keyword evidence="8" id="KW-0653">Protein transport</keyword>
<dbReference type="AlphaFoldDB" id="A0A222FE77"/>
<keyword evidence="11" id="KW-1133">Transmembrane helix</keyword>
<dbReference type="KEGG" id="bsan:CHH28_01280"/>
<dbReference type="OrthoDB" id="6118198at2"/>
<evidence type="ECO:0000256" key="1">
    <source>
        <dbReference type="ARBA" id="ARBA00004533"/>
    </source>
</evidence>
<evidence type="ECO:0000256" key="11">
    <source>
        <dbReference type="SAM" id="Phobius"/>
    </source>
</evidence>